<accession>A0A1G7ND00</accession>
<dbReference type="OrthoDB" id="329390at2157"/>
<organism evidence="1 2">
    <name type="scientific">Halorubrum xinjiangense</name>
    <dbReference type="NCBI Taxonomy" id="261291"/>
    <lineage>
        <taxon>Archaea</taxon>
        <taxon>Methanobacteriati</taxon>
        <taxon>Methanobacteriota</taxon>
        <taxon>Stenosarchaea group</taxon>
        <taxon>Halobacteria</taxon>
        <taxon>Halobacteriales</taxon>
        <taxon>Haloferacaceae</taxon>
        <taxon>Halorubrum</taxon>
    </lineage>
</organism>
<dbReference type="AlphaFoldDB" id="A0A1G7ND00"/>
<evidence type="ECO:0000313" key="1">
    <source>
        <dbReference type="EMBL" id="SDF71190.1"/>
    </source>
</evidence>
<dbReference type="Proteomes" id="UP000324020">
    <property type="component" value="Unassembled WGS sequence"/>
</dbReference>
<gene>
    <name evidence="1" type="ORF">SAMN04488067_107115</name>
</gene>
<keyword evidence="2" id="KW-1185">Reference proteome</keyword>
<dbReference type="EMBL" id="FNBO01000007">
    <property type="protein sequence ID" value="SDF71190.1"/>
    <property type="molecule type" value="Genomic_DNA"/>
</dbReference>
<sequence>MNCERCGIDASLAHRDIDGFAYYLCEACIGGWDAVRSPPPAAADENRSPAR</sequence>
<name>A0A1G7ND00_9EURY</name>
<proteinExistence type="predicted"/>
<dbReference type="RefSeq" id="WP_188128045.1">
    <property type="nucleotide sequence ID" value="NZ_FNBO01000007.1"/>
</dbReference>
<protein>
    <submittedName>
        <fullName evidence="1">Uncharacterized protein</fullName>
    </submittedName>
</protein>
<evidence type="ECO:0000313" key="2">
    <source>
        <dbReference type="Proteomes" id="UP000324020"/>
    </source>
</evidence>
<reference evidence="1 2" key="1">
    <citation type="submission" date="2016-10" db="EMBL/GenBank/DDBJ databases">
        <authorList>
            <person name="Varghese N."/>
            <person name="Submissions S."/>
        </authorList>
    </citation>
    <scope>NUCLEOTIDE SEQUENCE [LARGE SCALE GENOMIC DNA]</scope>
    <source>
        <strain evidence="1 2">CGMCC 1.3527</strain>
    </source>
</reference>